<accession>A0A3P5ZE23</accession>
<dbReference type="EMBL" id="LR031570">
    <property type="protein sequence ID" value="VDC70468.1"/>
    <property type="molecule type" value="Genomic_DNA"/>
</dbReference>
<organism evidence="2">
    <name type="scientific">Brassica campestris</name>
    <name type="common">Field mustard</name>
    <dbReference type="NCBI Taxonomy" id="3711"/>
    <lineage>
        <taxon>Eukaryota</taxon>
        <taxon>Viridiplantae</taxon>
        <taxon>Streptophyta</taxon>
        <taxon>Embryophyta</taxon>
        <taxon>Tracheophyta</taxon>
        <taxon>Spermatophyta</taxon>
        <taxon>Magnoliopsida</taxon>
        <taxon>eudicotyledons</taxon>
        <taxon>Gunneridae</taxon>
        <taxon>Pentapetalae</taxon>
        <taxon>rosids</taxon>
        <taxon>malvids</taxon>
        <taxon>Brassicales</taxon>
        <taxon>Brassicaceae</taxon>
        <taxon>Brassiceae</taxon>
        <taxon>Brassica</taxon>
    </lineage>
</organism>
<reference evidence="2" key="1">
    <citation type="submission" date="2018-11" db="EMBL/GenBank/DDBJ databases">
        <authorList>
            <consortium name="Genoscope - CEA"/>
            <person name="William W."/>
        </authorList>
    </citation>
    <scope>NUCLEOTIDE SEQUENCE</scope>
</reference>
<evidence type="ECO:0000313" key="2">
    <source>
        <dbReference type="EMBL" id="VDC70468.1"/>
    </source>
</evidence>
<evidence type="ECO:0000313" key="1">
    <source>
        <dbReference type="EMBL" id="CAG7874750.1"/>
    </source>
</evidence>
<dbReference type="Proteomes" id="UP000694005">
    <property type="component" value="Chromosome A05"/>
</dbReference>
<proteinExistence type="predicted"/>
<dbReference type="Gramene" id="A05p12710.2_BraZ1">
    <property type="protein sequence ID" value="A05p12710.2_BraZ1.CDS.1"/>
    <property type="gene ID" value="A05g12710.2_BraZ1"/>
</dbReference>
<gene>
    <name evidence="2" type="ORF">BRAA05T20182Z</name>
    <name evidence="1" type="ORF">BRAPAZ1V2_A05P12710.2</name>
</gene>
<protein>
    <submittedName>
        <fullName evidence="1">Uncharacterized protein</fullName>
    </submittedName>
</protein>
<sequence length="47" mass="5376">MEDFFLDITTQIMHITPSLMGAEDSYCWYGTNSGIYYVKSGYLALND</sequence>
<dbReference type="AlphaFoldDB" id="A0A3P5ZE23"/>
<name>A0A3P5ZE23_BRACM</name>
<dbReference type="EMBL" id="LS974621">
    <property type="protein sequence ID" value="CAG7874750.1"/>
    <property type="molecule type" value="Genomic_DNA"/>
</dbReference>
<feature type="non-terminal residue" evidence="2">
    <location>
        <position position="47"/>
    </location>
</feature>